<feature type="transmembrane region" description="Helical" evidence="9">
    <location>
        <begin position="171"/>
        <end position="193"/>
    </location>
</feature>
<dbReference type="FunFam" id="1.20.81.30:FF:000001">
    <property type="entry name" value="Type II secretion system protein F"/>
    <property type="match status" value="1"/>
</dbReference>
<dbReference type="InterPro" id="IPR018076">
    <property type="entry name" value="T2SS_GspF_dom"/>
</dbReference>
<dbReference type="InterPro" id="IPR042094">
    <property type="entry name" value="T2SS_GspF_sf"/>
</dbReference>
<name>A0A3B1AP48_9ZZZZ</name>
<keyword evidence="8 9" id="KW-0472">Membrane</keyword>
<feature type="transmembrane region" description="Helical" evidence="9">
    <location>
        <begin position="224"/>
        <end position="240"/>
    </location>
</feature>
<dbReference type="PRINTS" id="PR00812">
    <property type="entry name" value="BCTERIALGSPF"/>
</dbReference>
<evidence type="ECO:0000313" key="11">
    <source>
        <dbReference type="EMBL" id="VAX01733.1"/>
    </source>
</evidence>
<protein>
    <submittedName>
        <fullName evidence="11">Type IV fimbrial assembly protein PilC</fullName>
    </submittedName>
</protein>
<evidence type="ECO:0000259" key="10">
    <source>
        <dbReference type="Pfam" id="PF00482"/>
    </source>
</evidence>
<reference evidence="11" key="1">
    <citation type="submission" date="2018-06" db="EMBL/GenBank/DDBJ databases">
        <authorList>
            <person name="Zhirakovskaya E."/>
        </authorList>
    </citation>
    <scope>NUCLEOTIDE SEQUENCE</scope>
</reference>
<keyword evidence="7 9" id="KW-1133">Transmembrane helix</keyword>
<sequence>MAKQATVDLYIWEGMNKQGKRAKGELAGSTIALVKADLRRQGITPLKVKKKPKSLFGARKKKITASDISVFSRQLATMMSAGVPLVQAFEIVGKGHENPSMQDLIMDVKNTVEGGSSLAEALAKHPFYFDDLYCSLVHAGEQAGILETLLDKIATYKEKVEAIKGKIKKALFYPAAIMAVSFIITAILLIFVIPQFESMFTSFGGDLPAMTKFVVELSKIFQEWWWAIFGALGGAIYGIMQL</sequence>
<dbReference type="PROSITE" id="PS00874">
    <property type="entry name" value="T2SP_F"/>
    <property type="match status" value="1"/>
</dbReference>
<dbReference type="GO" id="GO:0005886">
    <property type="term" value="C:plasma membrane"/>
    <property type="evidence" value="ECO:0007669"/>
    <property type="project" value="UniProtKB-SubCell"/>
</dbReference>
<keyword evidence="3" id="KW-0813">Transport</keyword>
<dbReference type="EMBL" id="UOFV01000267">
    <property type="protein sequence ID" value="VAX01733.1"/>
    <property type="molecule type" value="Genomic_DNA"/>
</dbReference>
<evidence type="ECO:0000256" key="9">
    <source>
        <dbReference type="SAM" id="Phobius"/>
    </source>
</evidence>
<proteinExistence type="inferred from homology"/>
<dbReference type="Gene3D" id="1.20.81.30">
    <property type="entry name" value="Type II secretion system (T2SS), domain F"/>
    <property type="match status" value="1"/>
</dbReference>
<comment type="similarity">
    <text evidence="2">Belongs to the GSP F family.</text>
</comment>
<evidence type="ECO:0000256" key="6">
    <source>
        <dbReference type="ARBA" id="ARBA00022692"/>
    </source>
</evidence>
<evidence type="ECO:0000256" key="5">
    <source>
        <dbReference type="ARBA" id="ARBA00022519"/>
    </source>
</evidence>
<gene>
    <name evidence="11" type="ORF">MNBD_GAMMA19-1021</name>
</gene>
<feature type="non-terminal residue" evidence="11">
    <location>
        <position position="242"/>
    </location>
</feature>
<dbReference type="Pfam" id="PF00482">
    <property type="entry name" value="T2SSF"/>
    <property type="match status" value="1"/>
</dbReference>
<evidence type="ECO:0000256" key="8">
    <source>
        <dbReference type="ARBA" id="ARBA00023136"/>
    </source>
</evidence>
<dbReference type="InterPro" id="IPR001992">
    <property type="entry name" value="T2SS_GspF/T4SS_PilC_CS"/>
</dbReference>
<dbReference type="PANTHER" id="PTHR30012:SF7">
    <property type="entry name" value="PROTEIN TRANSPORT PROTEIN HOFC HOMOLOG"/>
    <property type="match status" value="1"/>
</dbReference>
<keyword evidence="5" id="KW-0997">Cell inner membrane</keyword>
<comment type="subcellular location">
    <subcellularLocation>
        <location evidence="1">Cell inner membrane</location>
        <topology evidence="1">Multi-pass membrane protein</topology>
    </subcellularLocation>
</comment>
<accession>A0A3B1AP48</accession>
<dbReference type="GO" id="GO:0015628">
    <property type="term" value="P:protein secretion by the type II secretion system"/>
    <property type="evidence" value="ECO:0007669"/>
    <property type="project" value="TreeGrafter"/>
</dbReference>
<keyword evidence="6 9" id="KW-0812">Transmembrane</keyword>
<evidence type="ECO:0000256" key="7">
    <source>
        <dbReference type="ARBA" id="ARBA00022989"/>
    </source>
</evidence>
<evidence type="ECO:0000256" key="2">
    <source>
        <dbReference type="ARBA" id="ARBA00005745"/>
    </source>
</evidence>
<evidence type="ECO:0000256" key="3">
    <source>
        <dbReference type="ARBA" id="ARBA00022448"/>
    </source>
</evidence>
<keyword evidence="4" id="KW-1003">Cell membrane</keyword>
<feature type="domain" description="Type II secretion system protein GspF" evidence="10">
    <location>
        <begin position="71"/>
        <end position="194"/>
    </location>
</feature>
<dbReference type="AlphaFoldDB" id="A0A3B1AP48"/>
<evidence type="ECO:0000256" key="4">
    <source>
        <dbReference type="ARBA" id="ARBA00022475"/>
    </source>
</evidence>
<dbReference type="InterPro" id="IPR003004">
    <property type="entry name" value="GspF/PilC"/>
</dbReference>
<organism evidence="11">
    <name type="scientific">hydrothermal vent metagenome</name>
    <dbReference type="NCBI Taxonomy" id="652676"/>
    <lineage>
        <taxon>unclassified sequences</taxon>
        <taxon>metagenomes</taxon>
        <taxon>ecological metagenomes</taxon>
    </lineage>
</organism>
<dbReference type="PANTHER" id="PTHR30012">
    <property type="entry name" value="GENERAL SECRETION PATHWAY PROTEIN"/>
    <property type="match status" value="1"/>
</dbReference>
<evidence type="ECO:0000256" key="1">
    <source>
        <dbReference type="ARBA" id="ARBA00004429"/>
    </source>
</evidence>